<accession>A0A363UJQ6</accession>
<evidence type="ECO:0000313" key="2">
    <source>
        <dbReference type="Proteomes" id="UP000251800"/>
    </source>
</evidence>
<gene>
    <name evidence="1" type="ORF">DEH80_11170</name>
</gene>
<proteinExistence type="predicted"/>
<dbReference type="OrthoDB" id="7000272at2"/>
<sequence length="688" mass="75496">MEETMRRIAVAFALVGTTGLAQAVTAEIGDVEIELNTRLTTGLVWRAQSRNSGLISKLANNPDLCAADDCMSFTGDPGPNQRLVDAPGLFSGVNLDDGNINYDKGDIVSATTYATPEFTAYWAGFKFKASALAFYDPENVDFDERHLDTRWQPATAPRPAYVERDFASDIELRELYLQRYVDVFDREISVQIGRQVVPWGEATLTLFNSVNELNPLDATIAGFPGFELGQVNRPSGMAVFQTALTDYLAAELIYQFEWVPVRVQPPGSFLSTNDLVGGTDYAMVTLGQFNDDPERLYQPPADGAGLISSSTRTAQALPENEPDNLGQYGLRLSYFASNLNNGTELGFYYLRYHSRLPVVSGFAAEASCTRDAAVPGNFAAALVACNGFNGNINVTGGGEEPLPTDTVALQVEYPEDIDMFGVSFNTNVGDWAFSGELSHRRNLPVQVNLADVVFASLQPAFPEEDIPIGIGGVGLTVPGARSAVPDLLSAYRGITVQPGQYVRGYERIDASQLSLAGLRIWSQNPFGADSVLFLIEGGFWYHHDMPETSELAFLGTGDFTHPTYGADGTGTAPDGVDRTLTLNPTQQTDGLPTEFAWGYRSLLRLTYNEIFPGVTFEPQLLWFHDVQGQTPSPILNFTERRKALTFNNLFKIGQTLSLGATYQWYMGGGDYNLEQDRDFYNLYAVFNF</sequence>
<protein>
    <recommendedName>
        <fullName evidence="3">DUF1302 domain-containing protein</fullName>
    </recommendedName>
</protein>
<name>A0A363UJQ6_9GAMM</name>
<dbReference type="Proteomes" id="UP000251800">
    <property type="component" value="Unassembled WGS sequence"/>
</dbReference>
<comment type="caution">
    <text evidence="1">The sequence shown here is derived from an EMBL/GenBank/DDBJ whole genome shotgun (WGS) entry which is preliminary data.</text>
</comment>
<dbReference type="Pfam" id="PF06980">
    <property type="entry name" value="DUF1302"/>
    <property type="match status" value="1"/>
</dbReference>
<reference evidence="1 2" key="1">
    <citation type="submission" date="2018-05" db="EMBL/GenBank/DDBJ databases">
        <title>Abyssibacter profundi OUC007T gen. nov., sp. nov, a marine bacterium isolated from seawater of the Mariana Trench.</title>
        <authorList>
            <person name="Zhou S."/>
        </authorList>
    </citation>
    <scope>NUCLEOTIDE SEQUENCE [LARGE SCALE GENOMIC DNA]</scope>
    <source>
        <strain evidence="1 2">OUC007</strain>
    </source>
</reference>
<evidence type="ECO:0008006" key="3">
    <source>
        <dbReference type="Google" id="ProtNLM"/>
    </source>
</evidence>
<dbReference type="EMBL" id="QEQK01000009">
    <property type="protein sequence ID" value="PWN55659.1"/>
    <property type="molecule type" value="Genomic_DNA"/>
</dbReference>
<keyword evidence="2" id="KW-1185">Reference proteome</keyword>
<dbReference type="AlphaFoldDB" id="A0A363UJQ6"/>
<evidence type="ECO:0000313" key="1">
    <source>
        <dbReference type="EMBL" id="PWN55659.1"/>
    </source>
</evidence>
<organism evidence="1 2">
    <name type="scientific">Abyssibacter profundi</name>
    <dbReference type="NCBI Taxonomy" id="2182787"/>
    <lineage>
        <taxon>Bacteria</taxon>
        <taxon>Pseudomonadati</taxon>
        <taxon>Pseudomonadota</taxon>
        <taxon>Gammaproteobacteria</taxon>
        <taxon>Chromatiales</taxon>
        <taxon>Oceanococcaceae</taxon>
        <taxon>Abyssibacter</taxon>
    </lineage>
</organism>
<dbReference type="InterPro" id="IPR010727">
    <property type="entry name" value="DUF1302"/>
</dbReference>